<dbReference type="InterPro" id="IPR028082">
    <property type="entry name" value="Peripla_BP_I"/>
</dbReference>
<evidence type="ECO:0000313" key="7">
    <source>
        <dbReference type="Proteomes" id="UP000186002"/>
    </source>
</evidence>
<evidence type="ECO:0000256" key="4">
    <source>
        <dbReference type="SAM" id="MobiDB-lite"/>
    </source>
</evidence>
<dbReference type="STRING" id="735517.SAMN05444272_3985"/>
<dbReference type="CDD" id="cd01575">
    <property type="entry name" value="PBP1_GntR"/>
    <property type="match status" value="1"/>
</dbReference>
<keyword evidence="1" id="KW-0805">Transcription regulation</keyword>
<dbReference type="Pfam" id="PF13377">
    <property type="entry name" value="Peripla_BP_3"/>
    <property type="match status" value="1"/>
</dbReference>
<evidence type="ECO:0000256" key="3">
    <source>
        <dbReference type="ARBA" id="ARBA00023163"/>
    </source>
</evidence>
<evidence type="ECO:0000259" key="5">
    <source>
        <dbReference type="PROSITE" id="PS50932"/>
    </source>
</evidence>
<dbReference type="SUPFAM" id="SSF53822">
    <property type="entry name" value="Periplasmic binding protein-like I"/>
    <property type="match status" value="1"/>
</dbReference>
<protein>
    <submittedName>
        <fullName evidence="6">Transcriptional regulator, LacI family</fullName>
    </submittedName>
</protein>
<organism evidence="6 7">
    <name type="scientific">Roseibium suaedae</name>
    <dbReference type="NCBI Taxonomy" id="735517"/>
    <lineage>
        <taxon>Bacteria</taxon>
        <taxon>Pseudomonadati</taxon>
        <taxon>Pseudomonadota</taxon>
        <taxon>Alphaproteobacteria</taxon>
        <taxon>Hyphomicrobiales</taxon>
        <taxon>Stappiaceae</taxon>
        <taxon>Roseibium</taxon>
    </lineage>
</organism>
<dbReference type="PROSITE" id="PS50932">
    <property type="entry name" value="HTH_LACI_2"/>
    <property type="match status" value="1"/>
</dbReference>
<sequence length="355" mass="38668">MADDMTAHSFDDVVRIEEETSSSQTGRSKPVRIEEVARLADVSPITVSRALRNPDLVSEKTRKRILEVVQETGYWSNPHASALRSGRSSIVAVFVSNLLSQQYTRAAQACAQVIEANGLQMMVGQTSYSYSRELTAIQSLRALRPAAVFLTGVIELEENRRMLRDLNIPIVESWAHTRDPIDMLVAFSNVDAGRLAATHLANRGFKRPAFIGRGGGRGKLRLQGFTERLSQRDLPLTGSVVVDQVESIENGRSAYRKLQESGVSFDSVFCANDLLGIGAMIEAGAQGQRIPEDVGILGFGDRSDLAALSPRLSLVGVDTSQIGRQAGEMILSRLNGEEAPERLCVDLSLLQGVTT</sequence>
<dbReference type="PROSITE" id="PS00356">
    <property type="entry name" value="HTH_LACI_1"/>
    <property type="match status" value="1"/>
</dbReference>
<dbReference type="GO" id="GO:0000976">
    <property type="term" value="F:transcription cis-regulatory region binding"/>
    <property type="evidence" value="ECO:0007669"/>
    <property type="project" value="TreeGrafter"/>
</dbReference>
<dbReference type="PANTHER" id="PTHR30146">
    <property type="entry name" value="LACI-RELATED TRANSCRIPTIONAL REPRESSOR"/>
    <property type="match status" value="1"/>
</dbReference>
<dbReference type="AlphaFoldDB" id="A0A1M7NVI8"/>
<feature type="domain" description="HTH lacI-type" evidence="5">
    <location>
        <begin position="31"/>
        <end position="85"/>
    </location>
</feature>
<dbReference type="PANTHER" id="PTHR30146:SF33">
    <property type="entry name" value="TRANSCRIPTIONAL REGULATOR"/>
    <property type="match status" value="1"/>
</dbReference>
<keyword evidence="7" id="KW-1185">Reference proteome</keyword>
<dbReference type="InterPro" id="IPR010982">
    <property type="entry name" value="Lambda_DNA-bd_dom_sf"/>
</dbReference>
<dbReference type="CDD" id="cd01392">
    <property type="entry name" value="HTH_LacI"/>
    <property type="match status" value="1"/>
</dbReference>
<gene>
    <name evidence="6" type="ORF">SAMN05444272_3985</name>
</gene>
<dbReference type="GO" id="GO:0003700">
    <property type="term" value="F:DNA-binding transcription factor activity"/>
    <property type="evidence" value="ECO:0007669"/>
    <property type="project" value="TreeGrafter"/>
</dbReference>
<accession>A0A1M7NVI8</accession>
<dbReference type="EMBL" id="FRBW01000005">
    <property type="protein sequence ID" value="SHN07750.1"/>
    <property type="molecule type" value="Genomic_DNA"/>
</dbReference>
<feature type="compositionally biased region" description="Basic and acidic residues" evidence="4">
    <location>
        <begin position="1"/>
        <end position="18"/>
    </location>
</feature>
<reference evidence="6 7" key="1">
    <citation type="submission" date="2016-11" db="EMBL/GenBank/DDBJ databases">
        <authorList>
            <person name="Jaros S."/>
            <person name="Januszkiewicz K."/>
            <person name="Wedrychowicz H."/>
        </authorList>
    </citation>
    <scope>NUCLEOTIDE SEQUENCE [LARGE SCALE GENOMIC DNA]</scope>
    <source>
        <strain evidence="6 7">DSM 22153</strain>
    </source>
</reference>
<dbReference type="Gene3D" id="1.10.260.40">
    <property type="entry name" value="lambda repressor-like DNA-binding domains"/>
    <property type="match status" value="1"/>
</dbReference>
<evidence type="ECO:0000256" key="2">
    <source>
        <dbReference type="ARBA" id="ARBA00023125"/>
    </source>
</evidence>
<evidence type="ECO:0000313" key="6">
    <source>
        <dbReference type="EMBL" id="SHN07750.1"/>
    </source>
</evidence>
<dbReference type="Pfam" id="PF00356">
    <property type="entry name" value="LacI"/>
    <property type="match status" value="1"/>
</dbReference>
<dbReference type="SUPFAM" id="SSF47413">
    <property type="entry name" value="lambda repressor-like DNA-binding domains"/>
    <property type="match status" value="1"/>
</dbReference>
<dbReference type="SMART" id="SM00354">
    <property type="entry name" value="HTH_LACI"/>
    <property type="match status" value="1"/>
</dbReference>
<dbReference type="Gene3D" id="3.40.50.2300">
    <property type="match status" value="2"/>
</dbReference>
<dbReference type="RefSeq" id="WP_235860655.1">
    <property type="nucleotide sequence ID" value="NZ_FRBW01000005.1"/>
</dbReference>
<dbReference type="InterPro" id="IPR000843">
    <property type="entry name" value="HTH_LacI"/>
</dbReference>
<dbReference type="Proteomes" id="UP000186002">
    <property type="component" value="Unassembled WGS sequence"/>
</dbReference>
<keyword evidence="3" id="KW-0804">Transcription</keyword>
<name>A0A1M7NVI8_9HYPH</name>
<evidence type="ECO:0000256" key="1">
    <source>
        <dbReference type="ARBA" id="ARBA00023015"/>
    </source>
</evidence>
<proteinExistence type="predicted"/>
<dbReference type="InterPro" id="IPR046335">
    <property type="entry name" value="LacI/GalR-like_sensor"/>
</dbReference>
<keyword evidence="2" id="KW-0238">DNA-binding</keyword>
<feature type="region of interest" description="Disordered" evidence="4">
    <location>
        <begin position="1"/>
        <end position="30"/>
    </location>
</feature>